<comment type="similarity">
    <text evidence="1 4">Belongs to the HSP15 family.</text>
</comment>
<dbReference type="SUPFAM" id="SSF55174">
    <property type="entry name" value="Alpha-L RNA-binding motif"/>
    <property type="match status" value="1"/>
</dbReference>
<dbReference type="RefSeq" id="WP_087507380.1">
    <property type="nucleotide sequence ID" value="NZ_BMDX01000025.1"/>
</dbReference>
<dbReference type="AlphaFoldDB" id="A0A8J2U9W0"/>
<evidence type="ECO:0000259" key="6">
    <source>
        <dbReference type="SMART" id="SM00363"/>
    </source>
</evidence>
<dbReference type="GO" id="GO:0043023">
    <property type="term" value="F:ribosomal large subunit binding"/>
    <property type="evidence" value="ECO:0007669"/>
    <property type="project" value="InterPro"/>
</dbReference>
<evidence type="ECO:0000256" key="5">
    <source>
        <dbReference type="SAM" id="MobiDB-lite"/>
    </source>
</evidence>
<accession>A0A8J2U9W0</accession>
<feature type="compositionally biased region" description="Basic and acidic residues" evidence="5">
    <location>
        <begin position="85"/>
        <end position="97"/>
    </location>
</feature>
<dbReference type="PROSITE" id="PS50889">
    <property type="entry name" value="S4"/>
    <property type="match status" value="1"/>
</dbReference>
<name>A0A8J2U9W0_9GAMM</name>
<keyword evidence="3 4" id="KW-0238">DNA-binding</keyword>
<dbReference type="Pfam" id="PF01479">
    <property type="entry name" value="S4"/>
    <property type="match status" value="1"/>
</dbReference>
<evidence type="ECO:0000313" key="8">
    <source>
        <dbReference type="Proteomes" id="UP000619743"/>
    </source>
</evidence>
<dbReference type="PIRSF" id="PIRSF016821">
    <property type="entry name" value="HSP15"/>
    <property type="match status" value="1"/>
</dbReference>
<dbReference type="GO" id="GO:0003727">
    <property type="term" value="F:single-stranded RNA binding"/>
    <property type="evidence" value="ECO:0007669"/>
    <property type="project" value="InterPro"/>
</dbReference>
<evidence type="ECO:0000256" key="3">
    <source>
        <dbReference type="ARBA" id="ARBA00023125"/>
    </source>
</evidence>
<comment type="caution">
    <text evidence="7">The sequence shown here is derived from an EMBL/GenBank/DDBJ whole genome shotgun (WGS) entry which is preliminary data.</text>
</comment>
<organism evidence="7 8">
    <name type="scientific">Neiella marina</name>
    <dbReference type="NCBI Taxonomy" id="508461"/>
    <lineage>
        <taxon>Bacteria</taxon>
        <taxon>Pseudomonadati</taxon>
        <taxon>Pseudomonadota</taxon>
        <taxon>Gammaproteobacteria</taxon>
        <taxon>Alteromonadales</taxon>
        <taxon>Echinimonadaceae</taxon>
        <taxon>Neiella</taxon>
    </lineage>
</organism>
<evidence type="ECO:0000313" key="7">
    <source>
        <dbReference type="EMBL" id="GGA88660.1"/>
    </source>
</evidence>
<sequence>MSSDTNIRLDKWLWAARFYKTRSIAQQMVQGGKVRYNGQRSKPSRTVELGATVRLTQGYVEKTVVITGLSDIRRSATEAQQLYRETAESEQQREKLVQQRQLANASKAAPPTKPDKKRRRELLQLKNRQGDF</sequence>
<gene>
    <name evidence="7" type="ORF">GCM10011369_33510</name>
</gene>
<feature type="domain" description="RNA-binding S4" evidence="6">
    <location>
        <begin position="7"/>
        <end position="70"/>
    </location>
</feature>
<dbReference type="GO" id="GO:0003677">
    <property type="term" value="F:DNA binding"/>
    <property type="evidence" value="ECO:0007669"/>
    <property type="project" value="UniProtKB-KW"/>
</dbReference>
<evidence type="ECO:0000256" key="2">
    <source>
        <dbReference type="ARBA" id="ARBA00022884"/>
    </source>
</evidence>
<dbReference type="Gene3D" id="3.10.290.10">
    <property type="entry name" value="RNA-binding S4 domain"/>
    <property type="match status" value="1"/>
</dbReference>
<dbReference type="Proteomes" id="UP000619743">
    <property type="component" value="Unassembled WGS sequence"/>
</dbReference>
<protein>
    <recommendedName>
        <fullName evidence="4">Heat shock protein 15</fullName>
    </recommendedName>
</protein>
<keyword evidence="8" id="KW-1185">Reference proteome</keyword>
<proteinExistence type="inferred from homology"/>
<keyword evidence="2 4" id="KW-0694">RNA-binding</keyword>
<dbReference type="SMART" id="SM00363">
    <property type="entry name" value="S4"/>
    <property type="match status" value="1"/>
</dbReference>
<dbReference type="InterPro" id="IPR036986">
    <property type="entry name" value="S4_RNA-bd_sf"/>
</dbReference>
<dbReference type="OrthoDB" id="9797176at2"/>
<evidence type="ECO:0000256" key="4">
    <source>
        <dbReference type="PIRNR" id="PIRNR016821"/>
    </source>
</evidence>
<dbReference type="InterPro" id="IPR002942">
    <property type="entry name" value="S4_RNA-bd"/>
</dbReference>
<dbReference type="InterPro" id="IPR025708">
    <property type="entry name" value="HSP15"/>
</dbReference>
<dbReference type="GO" id="GO:0034605">
    <property type="term" value="P:cellular response to heat"/>
    <property type="evidence" value="ECO:0007669"/>
    <property type="project" value="InterPro"/>
</dbReference>
<evidence type="ECO:0000256" key="1">
    <source>
        <dbReference type="ARBA" id="ARBA00008396"/>
    </source>
</evidence>
<dbReference type="NCBIfam" id="NF007673">
    <property type="entry name" value="PRK10348.1"/>
    <property type="match status" value="1"/>
</dbReference>
<dbReference type="EMBL" id="BMDX01000025">
    <property type="protein sequence ID" value="GGA88660.1"/>
    <property type="molecule type" value="Genomic_DNA"/>
</dbReference>
<keyword evidence="7" id="KW-0346">Stress response</keyword>
<reference evidence="8" key="1">
    <citation type="journal article" date="2019" name="Int. J. Syst. Evol. Microbiol.">
        <title>The Global Catalogue of Microorganisms (GCM) 10K type strain sequencing project: providing services to taxonomists for standard genome sequencing and annotation.</title>
        <authorList>
            <consortium name="The Broad Institute Genomics Platform"/>
            <consortium name="The Broad Institute Genome Sequencing Center for Infectious Disease"/>
            <person name="Wu L."/>
            <person name="Ma J."/>
        </authorList>
    </citation>
    <scope>NUCLEOTIDE SEQUENCE [LARGE SCALE GENOMIC DNA]</scope>
    <source>
        <strain evidence="8">CGMCC 1.10130</strain>
    </source>
</reference>
<feature type="region of interest" description="Disordered" evidence="5">
    <location>
        <begin position="83"/>
        <end position="119"/>
    </location>
</feature>
<dbReference type="CDD" id="cd00165">
    <property type="entry name" value="S4"/>
    <property type="match status" value="1"/>
</dbReference>